<dbReference type="PATRIC" id="fig|44252.3.peg.4410"/>
<dbReference type="Proteomes" id="UP000029278">
    <property type="component" value="Unassembled WGS sequence"/>
</dbReference>
<comment type="caution">
    <text evidence="5">The sequence shown here is derived from an EMBL/GenBank/DDBJ whole genome shotgun (WGS) entry which is preliminary data.</text>
</comment>
<protein>
    <submittedName>
        <fullName evidence="5">Bacterial extracellular solute-binding s, 5 Middle family protein</fullName>
    </submittedName>
</protein>
<dbReference type="STRING" id="44252.DJ90_149"/>
<evidence type="ECO:0000256" key="2">
    <source>
        <dbReference type="SAM" id="MobiDB-lite"/>
    </source>
</evidence>
<dbReference type="EMBL" id="JMQA01000038">
    <property type="protein sequence ID" value="KFN05806.1"/>
    <property type="molecule type" value="Genomic_DNA"/>
</dbReference>
<dbReference type="AlphaFoldDB" id="A0A090ZNR1"/>
<evidence type="ECO:0000313" key="6">
    <source>
        <dbReference type="Proteomes" id="UP000029278"/>
    </source>
</evidence>
<sequence>MKLHHQYLLLHERYGAKEGEAAVAGVTLDELAAALDCTHRNALTIIRNMEERGWIGWTPRRGRGARSSLRFLARAEEIAAQSVMQAIRRKDVRQAIEDIRRHAGSSSLQDQLQGWLLSYFGHHAETRRDRQIDTLRLPVRQRLYTVDPLYMNLLAESFVSSHVFDGLVHQQSAAGELLPGIAHAWDVDAGRTEWTFYLRKGVLFHNGNLLTADDVVFTFERLAGSTRRALYSSIFKQIRTVRALNQNTVRIELKEQSELFLPWLCTSRAAIVPRNLDGRGEARFGVSPVGSGPFKVAEMNGDLCVLEAFPHYFQGQAHLDRIEIVYVPWNIAGEPGAGSDGDSLSPFHVIPNPTAAESEGWSQMHSRVSVRKFVTCNTRKSGPLSDPAVRARVFSALRGAAAEPARRADAPGRLGTGPGQDVADSVRGSADSTRDTADSARGTADSARGTADSAQGGGSFGQDAIASEEGAAVPGRDAGALGRNAAAAPGRDASALGWSAAAAPGLDASALGRSAAAAPGLDASALGRSAAAAPGLDASALGRDTAAPAQDAAGSELLIATIAPYKPDADFVAGRLMAAGYPCRVLSASAEEFKGDIRLKSDLIVFSLLRDQDEQLRLFDLYQTVSEHVEPYMQIDIGRLLQAVALEQHPRRRATLFEKIETRLIAADELYILYEKPVQTAFLPSVRGVAFNSQGWVDLRNIWFPPKL</sequence>
<name>A0A090ZNR1_PAEMA</name>
<feature type="domain" description="Solute-binding protein family 5" evidence="3">
    <location>
        <begin position="177"/>
        <end position="390"/>
    </location>
</feature>
<dbReference type="GO" id="GO:0003677">
    <property type="term" value="F:DNA binding"/>
    <property type="evidence" value="ECO:0007669"/>
    <property type="project" value="UniProtKB-KW"/>
</dbReference>
<evidence type="ECO:0000259" key="4">
    <source>
        <dbReference type="Pfam" id="PF12793"/>
    </source>
</evidence>
<dbReference type="PANTHER" id="PTHR30290">
    <property type="entry name" value="PERIPLASMIC BINDING COMPONENT OF ABC TRANSPORTER"/>
    <property type="match status" value="1"/>
</dbReference>
<dbReference type="InterPro" id="IPR039424">
    <property type="entry name" value="SBP_5"/>
</dbReference>
<dbReference type="RefSeq" id="WP_051985676.1">
    <property type="nucleotide sequence ID" value="NZ_KN125580.1"/>
</dbReference>
<accession>A0A090ZNR1</accession>
<dbReference type="Gene3D" id="3.40.190.10">
    <property type="entry name" value="Periplasmic binding protein-like II"/>
    <property type="match status" value="1"/>
</dbReference>
<dbReference type="InterPro" id="IPR025370">
    <property type="entry name" value="SgrR_HTH_N"/>
</dbReference>
<dbReference type="Pfam" id="PF00496">
    <property type="entry name" value="SBP_bac_5"/>
    <property type="match status" value="1"/>
</dbReference>
<dbReference type="HOGENOM" id="CLU_017028_12_4_9"/>
<dbReference type="Pfam" id="PF12793">
    <property type="entry name" value="SgrR_N"/>
    <property type="match status" value="1"/>
</dbReference>
<feature type="domain" description="Transcriptional regulator SgrR N-terminal HTH" evidence="4">
    <location>
        <begin position="2"/>
        <end position="100"/>
    </location>
</feature>
<evidence type="ECO:0000313" key="5">
    <source>
        <dbReference type="EMBL" id="KFN05806.1"/>
    </source>
</evidence>
<dbReference type="InterPro" id="IPR000914">
    <property type="entry name" value="SBP_5_dom"/>
</dbReference>
<proteinExistence type="predicted"/>
<keyword evidence="6" id="KW-1185">Reference proteome</keyword>
<gene>
    <name evidence="5" type="ORF">DJ90_149</name>
</gene>
<evidence type="ECO:0000256" key="1">
    <source>
        <dbReference type="ARBA" id="ARBA00023125"/>
    </source>
</evidence>
<dbReference type="GO" id="GO:0015833">
    <property type="term" value="P:peptide transport"/>
    <property type="evidence" value="ECO:0007669"/>
    <property type="project" value="TreeGrafter"/>
</dbReference>
<dbReference type="PANTHER" id="PTHR30290:SF72">
    <property type="entry name" value="HTH-TYPE TRANSCRIPTIONAL REGULATOR SGRR"/>
    <property type="match status" value="1"/>
</dbReference>
<dbReference type="GO" id="GO:0042597">
    <property type="term" value="C:periplasmic space"/>
    <property type="evidence" value="ECO:0007669"/>
    <property type="project" value="UniProtKB-ARBA"/>
</dbReference>
<dbReference type="GO" id="GO:0043190">
    <property type="term" value="C:ATP-binding cassette (ABC) transporter complex"/>
    <property type="evidence" value="ECO:0007669"/>
    <property type="project" value="InterPro"/>
</dbReference>
<dbReference type="SUPFAM" id="SSF53850">
    <property type="entry name" value="Periplasmic binding protein-like II"/>
    <property type="match status" value="1"/>
</dbReference>
<reference evidence="5 6" key="1">
    <citation type="submission" date="2014-04" db="EMBL/GenBank/DDBJ databases">
        <authorList>
            <person name="Bishop-Lilly K.A."/>
            <person name="Broomall S.M."/>
            <person name="Chain P.S."/>
            <person name="Chertkov O."/>
            <person name="Coyne S.R."/>
            <person name="Daligault H.E."/>
            <person name="Davenport K.W."/>
            <person name="Erkkila T."/>
            <person name="Frey K.G."/>
            <person name="Gibbons H.S."/>
            <person name="Gu W."/>
            <person name="Jaissle J."/>
            <person name="Johnson S.L."/>
            <person name="Koroleva G.I."/>
            <person name="Ladner J.T."/>
            <person name="Lo C.-C."/>
            <person name="Minogue T.D."/>
            <person name="Munk C."/>
            <person name="Palacios G.F."/>
            <person name="Redden C.L."/>
            <person name="Rosenzweig C.N."/>
            <person name="Scholz M.B."/>
            <person name="Teshima H."/>
            <person name="Xu Y."/>
        </authorList>
    </citation>
    <scope>NUCLEOTIDE SEQUENCE [LARGE SCALE GENOMIC DNA]</scope>
    <source>
        <strain evidence="5 6">8244</strain>
    </source>
</reference>
<keyword evidence="1" id="KW-0238">DNA-binding</keyword>
<evidence type="ECO:0000259" key="3">
    <source>
        <dbReference type="Pfam" id="PF00496"/>
    </source>
</evidence>
<dbReference type="GO" id="GO:1904680">
    <property type="term" value="F:peptide transmembrane transporter activity"/>
    <property type="evidence" value="ECO:0007669"/>
    <property type="project" value="TreeGrafter"/>
</dbReference>
<feature type="region of interest" description="Disordered" evidence="2">
    <location>
        <begin position="400"/>
        <end position="462"/>
    </location>
</feature>
<organism evidence="5 6">
    <name type="scientific">Paenibacillus macerans</name>
    <name type="common">Bacillus macerans</name>
    <dbReference type="NCBI Taxonomy" id="44252"/>
    <lineage>
        <taxon>Bacteria</taxon>
        <taxon>Bacillati</taxon>
        <taxon>Bacillota</taxon>
        <taxon>Bacilli</taxon>
        <taxon>Bacillales</taxon>
        <taxon>Paenibacillaceae</taxon>
        <taxon>Paenibacillus</taxon>
    </lineage>
</organism>